<dbReference type="GO" id="GO:0043093">
    <property type="term" value="P:FtsZ-dependent cytokinesis"/>
    <property type="evidence" value="ECO:0007669"/>
    <property type="project" value="UniProtKB-UniRule"/>
</dbReference>
<feature type="coiled-coil region" evidence="2">
    <location>
        <begin position="44"/>
        <end position="117"/>
    </location>
</feature>
<feature type="repeat" description="TPR" evidence="3">
    <location>
        <begin position="180"/>
        <end position="213"/>
    </location>
</feature>
<name>A0A317R8P1_9BURK</name>
<dbReference type="NCBIfam" id="TIGR02795">
    <property type="entry name" value="tol_pal_ybgF"/>
    <property type="match status" value="1"/>
</dbReference>
<dbReference type="OrthoDB" id="8525418at2"/>
<keyword evidence="2" id="KW-0574">Periplasm</keyword>
<keyword evidence="2" id="KW-0131">Cell cycle</keyword>
<organism evidence="6 7">
    <name type="scientific">Melaminivora alkalimesophila</name>
    <dbReference type="NCBI Taxonomy" id="1165852"/>
    <lineage>
        <taxon>Bacteria</taxon>
        <taxon>Pseudomonadati</taxon>
        <taxon>Pseudomonadota</taxon>
        <taxon>Betaproteobacteria</taxon>
        <taxon>Burkholderiales</taxon>
        <taxon>Comamonadaceae</taxon>
        <taxon>Melaminivora</taxon>
    </lineage>
</organism>
<dbReference type="PROSITE" id="PS50005">
    <property type="entry name" value="TPR"/>
    <property type="match status" value="1"/>
</dbReference>
<dbReference type="InterPro" id="IPR039565">
    <property type="entry name" value="BamD-like"/>
</dbReference>
<keyword evidence="3" id="KW-0802">TPR repeat</keyword>
<proteinExistence type="inferred from homology"/>
<dbReference type="HAMAP" id="MF_02066">
    <property type="entry name" value="CpoB"/>
    <property type="match status" value="1"/>
</dbReference>
<feature type="domain" description="Outer membrane lipoprotein BamD-like" evidence="4">
    <location>
        <begin position="144"/>
        <end position="264"/>
    </location>
</feature>
<dbReference type="Proteomes" id="UP000246483">
    <property type="component" value="Unassembled WGS sequence"/>
</dbReference>
<feature type="chain" id="PRO_5016472680" description="Cell division coordinator CpoB" evidence="2">
    <location>
        <begin position="34"/>
        <end position="264"/>
    </location>
</feature>
<dbReference type="EMBL" id="QGUB01000010">
    <property type="protein sequence ID" value="PWW43607.1"/>
    <property type="molecule type" value="Genomic_DNA"/>
</dbReference>
<keyword evidence="1 2" id="KW-0732">Signal</keyword>
<evidence type="ECO:0000256" key="3">
    <source>
        <dbReference type="PROSITE-ProRule" id="PRU00339"/>
    </source>
</evidence>
<dbReference type="GO" id="GO:0070206">
    <property type="term" value="P:protein trimerization"/>
    <property type="evidence" value="ECO:0007669"/>
    <property type="project" value="InterPro"/>
</dbReference>
<feature type="signal peptide" evidence="2">
    <location>
        <begin position="1"/>
        <end position="33"/>
    </location>
</feature>
<keyword evidence="7" id="KW-1185">Reference proteome</keyword>
<reference evidence="6 7" key="1">
    <citation type="submission" date="2018-05" db="EMBL/GenBank/DDBJ databases">
        <title>Genomic Encyclopedia of Type Strains, Phase IV (KMG-IV): sequencing the most valuable type-strain genomes for metagenomic binning, comparative biology and taxonomic classification.</title>
        <authorList>
            <person name="Goeker M."/>
        </authorList>
    </citation>
    <scope>NUCLEOTIDE SEQUENCE [LARGE SCALE GENOMIC DNA]</scope>
    <source>
        <strain evidence="6 7">DSM 26006</strain>
    </source>
</reference>
<dbReference type="InterPro" id="IPR032519">
    <property type="entry name" value="YbgF_tri"/>
</dbReference>
<dbReference type="InterPro" id="IPR019734">
    <property type="entry name" value="TPR_rpt"/>
</dbReference>
<accession>A0A317R8P1</accession>
<evidence type="ECO:0000259" key="4">
    <source>
        <dbReference type="Pfam" id="PF13525"/>
    </source>
</evidence>
<comment type="subcellular location">
    <subcellularLocation>
        <location evidence="2">Periplasm</location>
    </subcellularLocation>
</comment>
<dbReference type="InterPro" id="IPR011990">
    <property type="entry name" value="TPR-like_helical_dom_sf"/>
</dbReference>
<dbReference type="RefSeq" id="WP_081501141.1">
    <property type="nucleotide sequence ID" value="NZ_ALEE01000406.1"/>
</dbReference>
<feature type="domain" description="YbgF trimerisation" evidence="5">
    <location>
        <begin position="73"/>
        <end position="129"/>
    </location>
</feature>
<dbReference type="InterPro" id="IPR034706">
    <property type="entry name" value="CpoB"/>
</dbReference>
<keyword evidence="2" id="KW-0132">Cell division</keyword>
<dbReference type="Pfam" id="PF13525">
    <property type="entry name" value="YfiO"/>
    <property type="match status" value="1"/>
</dbReference>
<comment type="function">
    <text evidence="2">Mediates coordination of peptidoglycan synthesis and outer membrane constriction during cell division.</text>
</comment>
<comment type="similarity">
    <text evidence="2">Belongs to the CpoB family.</text>
</comment>
<dbReference type="AlphaFoldDB" id="A0A317R8P1"/>
<evidence type="ECO:0000313" key="7">
    <source>
        <dbReference type="Proteomes" id="UP000246483"/>
    </source>
</evidence>
<gene>
    <name evidence="2" type="primary">cpoB</name>
    <name evidence="6" type="ORF">DFR36_11045</name>
</gene>
<protein>
    <recommendedName>
        <fullName evidence="2">Cell division coordinator CpoB</fullName>
    </recommendedName>
</protein>
<dbReference type="Gene3D" id="1.25.40.10">
    <property type="entry name" value="Tetratricopeptide repeat domain"/>
    <property type="match status" value="1"/>
</dbReference>
<sequence precursor="true">MSALRIPRGAAARTVALAAVCVAALGWSQPSHALFEDGEARRAILELRERVDALQQSSQRAGERSGGELSQLRRSLLDLQAQIEALRTEQALLRGQNEQLLRDVAELQRKQKDMAQGMDERLRQFEPTTVSVDGREFSADPAEKRDYEAALASFRAGKFAESATAFGAFLRQYPQSGYVPSARFWLGNAQYATRDYAQAINNFKALLSAAPEHARAPEAALSIANCQVELKDTRAARKTLEDLIRAYPDSEAAAAAKERLARLK</sequence>
<evidence type="ECO:0000256" key="2">
    <source>
        <dbReference type="HAMAP-Rule" id="MF_02066"/>
    </source>
</evidence>
<dbReference type="InterPro" id="IPR014162">
    <property type="entry name" value="CpoB_C"/>
</dbReference>
<evidence type="ECO:0000313" key="6">
    <source>
        <dbReference type="EMBL" id="PWW43607.1"/>
    </source>
</evidence>
<dbReference type="GO" id="GO:0030288">
    <property type="term" value="C:outer membrane-bounded periplasmic space"/>
    <property type="evidence" value="ECO:0007669"/>
    <property type="project" value="UniProtKB-UniRule"/>
</dbReference>
<evidence type="ECO:0000259" key="5">
    <source>
        <dbReference type="Pfam" id="PF16331"/>
    </source>
</evidence>
<evidence type="ECO:0000256" key="1">
    <source>
        <dbReference type="ARBA" id="ARBA00022729"/>
    </source>
</evidence>
<comment type="caution">
    <text evidence="6">The sequence shown here is derived from an EMBL/GenBank/DDBJ whole genome shotgun (WGS) entry which is preliminary data.</text>
</comment>
<dbReference type="Pfam" id="PF16331">
    <property type="entry name" value="TolA_bind_tri"/>
    <property type="match status" value="1"/>
</dbReference>
<keyword evidence="2" id="KW-0175">Coiled coil</keyword>
<dbReference type="SUPFAM" id="SSF48452">
    <property type="entry name" value="TPR-like"/>
    <property type="match status" value="1"/>
</dbReference>